<dbReference type="Gene3D" id="2.30.30.30">
    <property type="match status" value="1"/>
</dbReference>
<dbReference type="InterPro" id="IPR008991">
    <property type="entry name" value="Translation_prot_SH3-like_sf"/>
</dbReference>
<dbReference type="InterPro" id="IPR014722">
    <property type="entry name" value="Rib_uL2_dom2"/>
</dbReference>
<organism evidence="8 9">
    <name type="scientific">Symbiodinium microadriaticum</name>
    <name type="common">Dinoflagellate</name>
    <name type="synonym">Zooxanthella microadriatica</name>
    <dbReference type="NCBI Taxonomy" id="2951"/>
    <lineage>
        <taxon>Eukaryota</taxon>
        <taxon>Sar</taxon>
        <taxon>Alveolata</taxon>
        <taxon>Dinophyceae</taxon>
        <taxon>Suessiales</taxon>
        <taxon>Symbiodiniaceae</taxon>
        <taxon>Symbiodinium</taxon>
    </lineage>
</organism>
<evidence type="ECO:0000313" key="9">
    <source>
        <dbReference type="Proteomes" id="UP000186817"/>
    </source>
</evidence>
<dbReference type="Gene3D" id="1.25.10.10">
    <property type="entry name" value="Leucine-rich Repeat Variant"/>
    <property type="match status" value="3"/>
</dbReference>
<dbReference type="InterPro" id="IPR048979">
    <property type="entry name" value="AP5B1_middle"/>
</dbReference>
<reference evidence="8 9" key="1">
    <citation type="submission" date="2016-02" db="EMBL/GenBank/DDBJ databases">
        <title>Genome analysis of coral dinoflagellate symbionts highlights evolutionary adaptations to a symbiotic lifestyle.</title>
        <authorList>
            <person name="Aranda M."/>
            <person name="Li Y."/>
            <person name="Liew Y.J."/>
            <person name="Baumgarten S."/>
            <person name="Simakov O."/>
            <person name="Wilson M."/>
            <person name="Piel J."/>
            <person name="Ashoor H."/>
            <person name="Bougouffa S."/>
            <person name="Bajic V.B."/>
            <person name="Ryu T."/>
            <person name="Ravasi T."/>
            <person name="Bayer T."/>
            <person name="Micklem G."/>
            <person name="Kim H."/>
            <person name="Bhak J."/>
            <person name="Lajeunesse T.C."/>
            <person name="Voolstra C.R."/>
        </authorList>
    </citation>
    <scope>NUCLEOTIDE SEQUENCE [LARGE SCALE GENOMIC DNA]</scope>
    <source>
        <strain evidence="8 9">CCMP2467</strain>
    </source>
</reference>
<accession>A0A1Q9D7C0</accession>
<dbReference type="SMART" id="SM00739">
    <property type="entry name" value="KOW"/>
    <property type="match status" value="1"/>
</dbReference>
<feature type="coiled-coil region" evidence="5">
    <location>
        <begin position="1226"/>
        <end position="1266"/>
    </location>
</feature>
<keyword evidence="5" id="KW-0175">Coiled coil</keyword>
<feature type="domain" description="KOW" evidence="7">
    <location>
        <begin position="672"/>
        <end position="699"/>
    </location>
</feature>
<dbReference type="GO" id="GO:0006412">
    <property type="term" value="P:translation"/>
    <property type="evidence" value="ECO:0007669"/>
    <property type="project" value="InterPro"/>
</dbReference>
<dbReference type="InterPro" id="IPR005756">
    <property type="entry name" value="Ribosomal_uL24_euk/arc"/>
</dbReference>
<evidence type="ECO:0000313" key="8">
    <source>
        <dbReference type="EMBL" id="OLP91094.1"/>
    </source>
</evidence>
<sequence length="1912" mass="213608">MLRYAFSWNDESSEKALKYVVNGRSPSETMSEIQLLDILLLTILTEKDEVERTSALVFLEEHGKSLVFDYSRLHKVYFVLENILGSPVDGQGMTYSLKSQVLVTYTALLIQFNTFETDVARFEGFVDLLYSMVKHTNKSADRILRAYACECLHELESWHPGLLFPLLGEDWTVPPIWAGGMTATVQQGSSVGINTLAKFANDELLHIQESYARLFFTTIQHFTEQLVQEALKHQPEERREDLTELSLQSGLTTPLAGSRPGTPPLTPRGEDETGQSSQWALPQAKGDSKDSMFRFHIPKNCHAGPEFAFDLATDQTPPRLPRKLVRTMTRSIGLVLEAMPTSSSWTKIFIAERLSLFVKVLALPQRVVFHHFSPLLHASRPSLLHAFMVVNALFTAKDPLELKEMKLQALLYCFKLSQNLPSNLLIVLESLSEFKYCHRPVGAHAVVFRFLLRVLIDFAPEMDRLEVPQSLCDMLRSHLRLLPSVLALNQRVNSKAVQWKLLHSLGQFVSRLEPPSRIQRYFGLLVILSETPWLDPSYVLTALHRLVFCPSSSLTWEAGVRVLITCRRIILSHPQAVIYQPMLRLLQHLATYQSDVDLRDRSLLYLRAQASHCSRSAAASTFATMKQKATVTCSRRKNRKAYFTAPSHIRRVLMSAPLSKDLRTKYNVRAVPIRRDDEVRIVRGHYNDREGKVTQVYRKKFRIHVERVTRDKANGQPVPIPIHPSKVEITKLKLDKDRKALLDRKSRSVKKGKYTEKEFYMVLRPKRTEGGCTRHVGSDLLLSHSGPAALGALFNPHPANMQRMTQMLSPVLPRTVRLINGPVPFLRFVKSPDERKKLGLLDRQTAVFVLPGAEEGDLLSSQWEKRWGDPGLDHKFPEDWLKVGAGSGGLPWLLNEYKEHLQASPSSIRLPFTLQYEPAADMASEELSLECPRQLFSLELTFSSSEHFVPIEPIRIPFIAADGGLVVDGDDGDGFPCLNKLLLQLRPLSPVPTSFGVNIAFNDSLSQMYLGQLEAFEVAFQADSGPLTMAGRELMRNRIIAQSEATDLAVGKPGEDPPVWLESSDWRLKLGAASALSHKGAPQLAGAPEIRAALESSEEARQLIRRTLSAASEETGPRAVQLLQSEDWRLRRGALEALRRQDAPASELTPRIAELCVCDCCAEVRDAAASALRRQATEDVVEALAASLNATGNESSASRVAEDLLVELLGSAQDSLSKVPGSAYFAELARKDQEQAKAAAAEQQEQEDKLRELQDQQNELQKLQLQWLDLLPAKQVTEIEQSREVFTESKAPRLQEAQARKRRARRGMRDSAAQGSEMRTSEARERSKEDFWVEQSARLLREAEEFRSLAPEELLEGSPKLLEWMAARSTDGVSSHLRRVATELLGNLGSLAGPEHHDALRQLMTSEDAQLRRLAVQALGKLRSSDSAAEVAKLLADSDSNVRRAAGVALAQMGAPAAAYIAKQLLSSDAEARKGAERSLLALKVSEGQKYQEGVLRLHALLPHLEPLLDSELSETRFAAASVIHRLRKHAEPVQTQSPASAPEAVLALLSVLEDPSEETRVAAMRQLRDASPLELLPHSATLLARSLADSSEMVRKLAVEVVGALRGPSAAAASDIIMGLLKHKLQTVRRAAVASMERLGMEPPARHLALLADEDPTLRCNASEALSKPEVLSSLDDRSLASLMSLSIDPHWAVRLAVAKCLCALSPESLRKHYNHAVILASDSDWRVMRCARQDLFLPVRLPLVFWAPLFENLWASLAEPSWSVKVLDLERGTVKELIQTQLGPFVVPAEVHVEDEDFDFEQEEYFDRWNSLPEGEMDLPEQEQDVTVNVDTTFAILFVPPCYHLLMRFAISSNSTIVRILTDRFQLLSYMDAFFLSWSRDAAMLADLSQDVDVRPKDVTLAPTADGNVR</sequence>
<dbReference type="CDD" id="cd06089">
    <property type="entry name" value="KOW_RPL26"/>
    <property type="match status" value="1"/>
</dbReference>
<dbReference type="InterPro" id="IPR000357">
    <property type="entry name" value="HEAT"/>
</dbReference>
<dbReference type="GO" id="GO:0030119">
    <property type="term" value="C:AP-type membrane coat adaptor complex"/>
    <property type="evidence" value="ECO:0007669"/>
    <property type="project" value="TreeGrafter"/>
</dbReference>
<dbReference type="InterPro" id="IPR011989">
    <property type="entry name" value="ARM-like"/>
</dbReference>
<protein>
    <submittedName>
        <fullName evidence="8">60S ribosomal protein L26</fullName>
    </submittedName>
</protein>
<dbReference type="EMBL" id="LSRX01000680">
    <property type="protein sequence ID" value="OLP91094.1"/>
    <property type="molecule type" value="Genomic_DNA"/>
</dbReference>
<dbReference type="GO" id="GO:0003723">
    <property type="term" value="F:RNA binding"/>
    <property type="evidence" value="ECO:0007669"/>
    <property type="project" value="InterPro"/>
</dbReference>
<dbReference type="Pfam" id="PF02985">
    <property type="entry name" value="HEAT"/>
    <property type="match status" value="1"/>
</dbReference>
<keyword evidence="3 8" id="KW-0689">Ribosomal protein</keyword>
<dbReference type="Pfam" id="PF21588">
    <property type="entry name" value="AP5B1_middle"/>
    <property type="match status" value="1"/>
</dbReference>
<keyword evidence="4" id="KW-0687">Ribonucleoprotein</keyword>
<dbReference type="GO" id="GO:0015934">
    <property type="term" value="C:large ribosomal subunit"/>
    <property type="evidence" value="ECO:0007669"/>
    <property type="project" value="InterPro"/>
</dbReference>
<dbReference type="InterPro" id="IPR016024">
    <property type="entry name" value="ARM-type_fold"/>
</dbReference>
<dbReference type="InterPro" id="IPR041988">
    <property type="entry name" value="Ribosomal_uL24_KOW"/>
</dbReference>
<dbReference type="SUPFAM" id="SSF48371">
    <property type="entry name" value="ARM repeat"/>
    <property type="match status" value="2"/>
</dbReference>
<dbReference type="InterPro" id="IPR004155">
    <property type="entry name" value="PBS_lyase_HEAT"/>
</dbReference>
<evidence type="ECO:0000256" key="5">
    <source>
        <dbReference type="SAM" id="Coils"/>
    </source>
</evidence>
<comment type="similarity">
    <text evidence="1">Belongs to the universal ribosomal protein uL24 family.</text>
</comment>
<dbReference type="Proteomes" id="UP000186817">
    <property type="component" value="Unassembled WGS sequence"/>
</dbReference>
<dbReference type="FunFam" id="2.30.30.30:FF:000009">
    <property type="entry name" value="60S ribosomal protein L26"/>
    <property type="match status" value="1"/>
</dbReference>
<evidence type="ECO:0000259" key="7">
    <source>
        <dbReference type="SMART" id="SM00739"/>
    </source>
</evidence>
<dbReference type="SMART" id="SM00567">
    <property type="entry name" value="EZ_HEAT"/>
    <property type="match status" value="6"/>
</dbReference>
<dbReference type="GO" id="GO:0016197">
    <property type="term" value="P:endosomal transport"/>
    <property type="evidence" value="ECO:0007669"/>
    <property type="project" value="InterPro"/>
</dbReference>
<keyword evidence="9" id="KW-1185">Reference proteome</keyword>
<evidence type="ECO:0000256" key="1">
    <source>
        <dbReference type="ARBA" id="ARBA00010618"/>
    </source>
</evidence>
<evidence type="ECO:0000256" key="4">
    <source>
        <dbReference type="ARBA" id="ARBA00023274"/>
    </source>
</evidence>
<dbReference type="Pfam" id="PF13646">
    <property type="entry name" value="HEAT_2"/>
    <property type="match status" value="1"/>
</dbReference>
<dbReference type="PANTHER" id="PTHR34033:SF1">
    <property type="entry name" value="AP-5 COMPLEX SUBUNIT BETA-1"/>
    <property type="match status" value="1"/>
</dbReference>
<evidence type="ECO:0000256" key="3">
    <source>
        <dbReference type="ARBA" id="ARBA00022980"/>
    </source>
</evidence>
<dbReference type="InterPro" id="IPR038741">
    <property type="entry name" value="AP5B1"/>
</dbReference>
<dbReference type="OrthoDB" id="646197at2759"/>
<gene>
    <name evidence="8" type="primary">Rpl26</name>
    <name evidence="8" type="ORF">AK812_SmicGene27246</name>
</gene>
<dbReference type="Pfam" id="PF00467">
    <property type="entry name" value="KOW"/>
    <property type="match status" value="1"/>
</dbReference>
<feature type="region of interest" description="Disordered" evidence="6">
    <location>
        <begin position="232"/>
        <end position="283"/>
    </location>
</feature>
<feature type="compositionally biased region" description="Basic and acidic residues" evidence="6">
    <location>
        <begin position="232"/>
        <end position="242"/>
    </location>
</feature>
<dbReference type="PANTHER" id="PTHR34033">
    <property type="entry name" value="AP-5 COMPLEX SUBUNIT BETA-1"/>
    <property type="match status" value="1"/>
</dbReference>
<dbReference type="HAMAP" id="MF_01326_A">
    <property type="entry name" value="Ribosomal_uL24_A"/>
    <property type="match status" value="1"/>
</dbReference>
<comment type="caution">
    <text evidence="8">The sequence shown here is derived from an EMBL/GenBank/DDBJ whole genome shotgun (WGS) entry which is preliminary data.</text>
</comment>
<name>A0A1Q9D7C0_SYMMI</name>
<keyword evidence="2" id="KW-0677">Repeat</keyword>
<dbReference type="GO" id="GO:0003735">
    <property type="term" value="F:structural constituent of ribosome"/>
    <property type="evidence" value="ECO:0007669"/>
    <property type="project" value="InterPro"/>
</dbReference>
<dbReference type="SUPFAM" id="SSF50104">
    <property type="entry name" value="Translation proteins SH3-like domain"/>
    <property type="match status" value="1"/>
</dbReference>
<proteinExistence type="inferred from homology"/>
<dbReference type="InterPro" id="IPR005824">
    <property type="entry name" value="KOW"/>
</dbReference>
<evidence type="ECO:0000256" key="2">
    <source>
        <dbReference type="ARBA" id="ARBA00022737"/>
    </source>
</evidence>
<evidence type="ECO:0000256" key="6">
    <source>
        <dbReference type="SAM" id="MobiDB-lite"/>
    </source>
</evidence>
<feature type="region of interest" description="Disordered" evidence="6">
    <location>
        <begin position="1293"/>
        <end position="1326"/>
    </location>
</feature>
<dbReference type="NCBIfam" id="TIGR01080">
    <property type="entry name" value="rplX_A_E"/>
    <property type="match status" value="1"/>
</dbReference>
<dbReference type="Pfam" id="PF16906">
    <property type="entry name" value="Ribosomal_L26"/>
    <property type="match status" value="1"/>
</dbReference>